<dbReference type="EMBL" id="BJVC01000001">
    <property type="protein sequence ID" value="GEL01510.1"/>
    <property type="molecule type" value="Genomic_DNA"/>
</dbReference>
<evidence type="ECO:0000313" key="1">
    <source>
        <dbReference type="EMBL" id="GEL01510.1"/>
    </source>
</evidence>
<reference evidence="1 2" key="1">
    <citation type="submission" date="2019-07" db="EMBL/GenBank/DDBJ databases">
        <title>Whole genome shotgun sequence of Swaminathania salitolerans NBRC 104436.</title>
        <authorList>
            <person name="Hosoyama A."/>
            <person name="Uohara A."/>
            <person name="Ohji S."/>
            <person name="Ichikawa N."/>
        </authorList>
    </citation>
    <scope>NUCLEOTIDE SEQUENCE [LARGE SCALE GENOMIC DNA]</scope>
    <source>
        <strain evidence="1 2">NBRC 104436</strain>
    </source>
</reference>
<dbReference type="Proteomes" id="UP000321405">
    <property type="component" value="Unassembled WGS sequence"/>
</dbReference>
<accession>A0A511BMD8</accession>
<dbReference type="OrthoDB" id="7605122at2"/>
<sequence length="182" mass="21042">MSELDVARFFYFQEMAATYLSVGKFESMLISAMHMCDRVKVRRALGLDEDAWALSVAKKSQLEGSTLGSLIKILERHNVDPADIAHVRWIKDKRDYFVHRLFYDHAWLGEMDAESCQFMRRRLLAIQLWLERGERKIWRIFERVGFIELDHLEDGGLLVMNGGVYDLIQADITKLGSEGADA</sequence>
<keyword evidence="2" id="KW-1185">Reference proteome</keyword>
<dbReference type="RefSeq" id="WP_147092447.1">
    <property type="nucleotide sequence ID" value="NZ_BJVC01000001.1"/>
</dbReference>
<evidence type="ECO:0000313" key="2">
    <source>
        <dbReference type="Proteomes" id="UP000321405"/>
    </source>
</evidence>
<protein>
    <submittedName>
        <fullName evidence="1">Uncharacterized protein</fullName>
    </submittedName>
</protein>
<gene>
    <name evidence="1" type="ORF">SSA02_06730</name>
</gene>
<dbReference type="AlphaFoldDB" id="A0A511BMD8"/>
<comment type="caution">
    <text evidence="1">The sequence shown here is derived from an EMBL/GenBank/DDBJ whole genome shotgun (WGS) entry which is preliminary data.</text>
</comment>
<organism evidence="1 2">
    <name type="scientific">Swaminathania salitolerans</name>
    <dbReference type="NCBI Taxonomy" id="182838"/>
    <lineage>
        <taxon>Bacteria</taxon>
        <taxon>Pseudomonadati</taxon>
        <taxon>Pseudomonadota</taxon>
        <taxon>Alphaproteobacteria</taxon>
        <taxon>Acetobacterales</taxon>
        <taxon>Acetobacteraceae</taxon>
        <taxon>Swaminathania</taxon>
    </lineage>
</organism>
<proteinExistence type="predicted"/>
<name>A0A511BMD8_9PROT</name>